<dbReference type="Proteomes" id="UP000225277">
    <property type="component" value="Unassembled WGS sequence"/>
</dbReference>
<evidence type="ECO:0000256" key="5">
    <source>
        <dbReference type="ARBA" id="ARBA00023002"/>
    </source>
</evidence>
<dbReference type="InterPro" id="IPR039390">
    <property type="entry name" value="1_2-HQD/HQD"/>
</dbReference>
<dbReference type="InterPro" id="IPR007535">
    <property type="entry name" value="Catechol_dOase_N"/>
</dbReference>
<dbReference type="InterPro" id="IPR050770">
    <property type="entry name" value="Intradiol_RC_Dioxygenase"/>
</dbReference>
<dbReference type="STRING" id="112498.A0A2D3UL90"/>
<dbReference type="GeneID" id="35595511"/>
<evidence type="ECO:0000313" key="9">
    <source>
        <dbReference type="EMBL" id="CZT14132.1"/>
    </source>
</evidence>
<feature type="domain" description="Catechol dioxygenase N-terminal" evidence="8">
    <location>
        <begin position="39"/>
        <end position="111"/>
    </location>
</feature>
<organism evidence="9 10">
    <name type="scientific">Ramularia collo-cygni</name>
    <dbReference type="NCBI Taxonomy" id="112498"/>
    <lineage>
        <taxon>Eukaryota</taxon>
        <taxon>Fungi</taxon>
        <taxon>Dikarya</taxon>
        <taxon>Ascomycota</taxon>
        <taxon>Pezizomycotina</taxon>
        <taxon>Dothideomycetes</taxon>
        <taxon>Dothideomycetidae</taxon>
        <taxon>Mycosphaerellales</taxon>
        <taxon>Mycosphaerellaceae</taxon>
        <taxon>Ramularia</taxon>
    </lineage>
</organism>
<evidence type="ECO:0000256" key="1">
    <source>
        <dbReference type="ARBA" id="ARBA00001965"/>
    </source>
</evidence>
<dbReference type="Pfam" id="PF04444">
    <property type="entry name" value="Dioxygenase_N"/>
    <property type="match status" value="1"/>
</dbReference>
<name>A0A2D3UL90_9PEZI</name>
<evidence type="ECO:0000259" key="7">
    <source>
        <dbReference type="Pfam" id="PF00775"/>
    </source>
</evidence>
<dbReference type="PANTHER" id="PTHR33711:SF7">
    <property type="entry name" value="INTRADIOL RING-CLEAVAGE DIOXYGENASES DOMAIN-CONTAINING PROTEIN-RELATED"/>
    <property type="match status" value="1"/>
</dbReference>
<gene>
    <name evidence="9" type="ORF">RCC_00105</name>
</gene>
<comment type="similarity">
    <text evidence="2">Belongs to the intradiol ring-cleavage dioxygenase family.</text>
</comment>
<feature type="domain" description="Intradiol ring-cleavage dioxygenases" evidence="7">
    <location>
        <begin position="120"/>
        <end position="297"/>
    </location>
</feature>
<proteinExistence type="inferred from homology"/>
<dbReference type="Pfam" id="PF00775">
    <property type="entry name" value="Dioxygenase_C"/>
    <property type="match status" value="1"/>
</dbReference>
<keyword evidence="4 9" id="KW-0223">Dioxygenase</keyword>
<dbReference type="OrthoDB" id="5238185at2759"/>
<reference evidence="9 10" key="1">
    <citation type="submission" date="2016-03" db="EMBL/GenBank/DDBJ databases">
        <authorList>
            <person name="Ploux O."/>
        </authorList>
    </citation>
    <scope>NUCLEOTIDE SEQUENCE [LARGE SCALE GENOMIC DNA]</scope>
    <source>
        <strain evidence="9 10">URUG2</strain>
    </source>
</reference>
<evidence type="ECO:0000313" key="10">
    <source>
        <dbReference type="Proteomes" id="UP000225277"/>
    </source>
</evidence>
<accession>A0A2D3UL90</accession>
<evidence type="ECO:0000256" key="3">
    <source>
        <dbReference type="ARBA" id="ARBA00022723"/>
    </source>
</evidence>
<dbReference type="InterPro" id="IPR015889">
    <property type="entry name" value="Intradiol_dOase_core"/>
</dbReference>
<dbReference type="Gene3D" id="2.60.130.10">
    <property type="entry name" value="Aromatic compound dioxygenase"/>
    <property type="match status" value="1"/>
</dbReference>
<dbReference type="EMBL" id="FJUY01000001">
    <property type="protein sequence ID" value="CZT14132.1"/>
    <property type="molecule type" value="Genomic_DNA"/>
</dbReference>
<sequence>MNGHTNEETNDTAKQVPAVGGLDKAWTEKVISAMGPKTDPRLREVMAALTRHIHDFAREVDLTVDEWMAGVQLINAAGKMSTAKRNEGQLLCDVIGLESLVDDITYRKAAADATASAILGPFWRHDRPTREFGSTVTFNTPSDGQVAYFHGTVTSAKTGKPLPGAEVEMWQASTNGLYEQQDDEQVEHNLSGKFITNEEGKYAFYCLRPTPYPVPGDGPAGKLLEMMDRHPYRPAHIHLIVTVKGYKPITTQIFDSESKYLDNDSVFAVKDALVVKFEPRKGDPQAEFDLEYNVQLAPADEKGVSSVPDVSPAY</sequence>
<keyword evidence="10" id="KW-1185">Reference proteome</keyword>
<dbReference type="InterPro" id="IPR000627">
    <property type="entry name" value="Intradiol_dOase_C"/>
</dbReference>
<dbReference type="CDD" id="cd03461">
    <property type="entry name" value="1_2-HQD"/>
    <property type="match status" value="1"/>
</dbReference>
<dbReference type="RefSeq" id="XP_023621030.1">
    <property type="nucleotide sequence ID" value="XM_023765262.1"/>
</dbReference>
<dbReference type="GO" id="GO:0009712">
    <property type="term" value="P:catechol-containing compound metabolic process"/>
    <property type="evidence" value="ECO:0007669"/>
    <property type="project" value="InterPro"/>
</dbReference>
<keyword evidence="6" id="KW-0408">Iron</keyword>
<dbReference type="PANTHER" id="PTHR33711">
    <property type="entry name" value="DIOXYGENASE, PUTATIVE (AFU_ORTHOLOGUE AFUA_2G02910)-RELATED"/>
    <property type="match status" value="1"/>
</dbReference>
<dbReference type="SUPFAM" id="SSF49482">
    <property type="entry name" value="Aromatic compound dioxygenase"/>
    <property type="match status" value="1"/>
</dbReference>
<evidence type="ECO:0000259" key="8">
    <source>
        <dbReference type="Pfam" id="PF04444"/>
    </source>
</evidence>
<dbReference type="GO" id="GO:0018576">
    <property type="term" value="F:catechol 1,2-dioxygenase activity"/>
    <property type="evidence" value="ECO:0007669"/>
    <property type="project" value="InterPro"/>
</dbReference>
<dbReference type="AlphaFoldDB" id="A0A2D3UL90"/>
<comment type="cofactor">
    <cofactor evidence="1">
        <name>Fe(3+)</name>
        <dbReference type="ChEBI" id="CHEBI:29034"/>
    </cofactor>
</comment>
<keyword evidence="5" id="KW-0560">Oxidoreductase</keyword>
<evidence type="ECO:0000256" key="2">
    <source>
        <dbReference type="ARBA" id="ARBA00007825"/>
    </source>
</evidence>
<dbReference type="GO" id="GO:0008199">
    <property type="term" value="F:ferric iron binding"/>
    <property type="evidence" value="ECO:0007669"/>
    <property type="project" value="InterPro"/>
</dbReference>
<evidence type="ECO:0000256" key="4">
    <source>
        <dbReference type="ARBA" id="ARBA00022964"/>
    </source>
</evidence>
<keyword evidence="3" id="KW-0479">Metal-binding</keyword>
<evidence type="ECO:0000256" key="6">
    <source>
        <dbReference type="ARBA" id="ARBA00023004"/>
    </source>
</evidence>
<protein>
    <submittedName>
        <fullName evidence="9">Related to hydroxyquinol-1,2-dioxygenase</fullName>
    </submittedName>
</protein>